<dbReference type="InterPro" id="IPR011989">
    <property type="entry name" value="ARM-like"/>
</dbReference>
<dbReference type="Gene3D" id="1.25.10.10">
    <property type="entry name" value="Leucine-rich Repeat Variant"/>
    <property type="match status" value="1"/>
</dbReference>
<sequence>MFGCFSKRSVNVMPLDGDVPGDLIPDAKGKNGPSTGRFADSEQHADNARLRDAHSAPTHKTANDEESRQLRTGLHSAPSSKPNAPAPSVAGVVATYVDKGLKIPSGDFIIERSGGPTAADVDEYLTGTLGAKLVKELRSSEWAERVRAIEALQGLVMKANAVATSPADRLALFRACITVLARLLQDKIVPVYLPALQLLTDIYVPSFLGPLPNSEAPRSALSHVAGQLVFRAGSSNVRAREESATAYLHLARCENAGPSAVCPHALRPLANSKSQHAVVGRLELLRTLVHEFGVSASVGLEIHQVISFVVPLCESASEKSRDSAFGVLAAAYGAHPEDTMAALRDMNANVAGALRLRVSPDSEEEGDKSKALAVSGRRLPPLEVHSEGAAPTKGQSLAHAAQQGTPPFADGRARARATLSELGAQSPPKGGVKPTGPRGKKHRAQLQPDNKPAVKSAASLRMEEAENQIPRSQEMPRNEAHDGLRETYEEIIDILKSQTSIKDIRISLCH</sequence>
<dbReference type="GO" id="GO:0005929">
    <property type="term" value="C:cilium"/>
    <property type="evidence" value="ECO:0007669"/>
    <property type="project" value="TreeGrafter"/>
</dbReference>
<feature type="compositionally biased region" description="Low complexity" evidence="1">
    <location>
        <begin position="76"/>
        <end position="87"/>
    </location>
</feature>
<comment type="caution">
    <text evidence="3">The sequence shown here is derived from an EMBL/GenBank/DDBJ whole genome shotgun (WGS) entry which is preliminary data.</text>
</comment>
<dbReference type="SUPFAM" id="SSF48371">
    <property type="entry name" value="ARM repeat"/>
    <property type="match status" value="1"/>
</dbReference>
<feature type="region of interest" description="Disordered" evidence="1">
    <location>
        <begin position="359"/>
        <end position="455"/>
    </location>
</feature>
<dbReference type="Pfam" id="PF21040">
    <property type="entry name" value="CEP104-like_TOG"/>
    <property type="match status" value="1"/>
</dbReference>
<evidence type="ECO:0000256" key="1">
    <source>
        <dbReference type="SAM" id="MobiDB-lite"/>
    </source>
</evidence>
<feature type="compositionally biased region" description="Basic and acidic residues" evidence="1">
    <location>
        <begin position="39"/>
        <end position="54"/>
    </location>
</feature>
<accession>A0AB34J5L8</accession>
<dbReference type="Proteomes" id="UP001515480">
    <property type="component" value="Unassembled WGS sequence"/>
</dbReference>
<dbReference type="SMART" id="SM01349">
    <property type="entry name" value="TOG"/>
    <property type="match status" value="1"/>
</dbReference>
<keyword evidence="4" id="KW-1185">Reference proteome</keyword>
<name>A0AB34J5L8_PRYPA</name>
<evidence type="ECO:0000259" key="2">
    <source>
        <dbReference type="SMART" id="SM01349"/>
    </source>
</evidence>
<dbReference type="PANTHER" id="PTHR13371:SF0">
    <property type="entry name" value="CENTROSOMAL PROTEIN OF 104 KDA"/>
    <property type="match status" value="1"/>
</dbReference>
<feature type="domain" description="TOG" evidence="2">
    <location>
        <begin position="113"/>
        <end position="368"/>
    </location>
</feature>
<evidence type="ECO:0000313" key="3">
    <source>
        <dbReference type="EMBL" id="KAL1514687.1"/>
    </source>
</evidence>
<dbReference type="PANTHER" id="PTHR13371">
    <property type="entry name" value="GLYCINE-, GLUTAMATE-, THIENYLCYCLOHEXYLPIPERIDINE-BINDING PROTEIN"/>
    <property type="match status" value="1"/>
</dbReference>
<dbReference type="AlphaFoldDB" id="A0AB34J5L8"/>
<protein>
    <recommendedName>
        <fullName evidence="2">TOG domain-containing protein</fullName>
    </recommendedName>
</protein>
<dbReference type="EMBL" id="JBGBPQ010000012">
    <property type="protein sequence ID" value="KAL1514687.1"/>
    <property type="molecule type" value="Genomic_DNA"/>
</dbReference>
<gene>
    <name evidence="3" type="ORF">AB1Y20_003775</name>
</gene>
<feature type="region of interest" description="Disordered" evidence="1">
    <location>
        <begin position="15"/>
        <end position="87"/>
    </location>
</feature>
<proteinExistence type="predicted"/>
<evidence type="ECO:0000313" key="4">
    <source>
        <dbReference type="Proteomes" id="UP001515480"/>
    </source>
</evidence>
<dbReference type="InterPro" id="IPR034085">
    <property type="entry name" value="TOG"/>
</dbReference>
<dbReference type="InterPro" id="IPR052607">
    <property type="entry name" value="CEP104-like"/>
</dbReference>
<reference evidence="3 4" key="1">
    <citation type="journal article" date="2024" name="Science">
        <title>Giant polyketide synthase enzymes in the biosynthesis of giant marine polyether toxins.</title>
        <authorList>
            <person name="Fallon T.R."/>
            <person name="Shende V.V."/>
            <person name="Wierzbicki I.H."/>
            <person name="Pendleton A.L."/>
            <person name="Watervoot N.F."/>
            <person name="Auber R.P."/>
            <person name="Gonzalez D.J."/>
            <person name="Wisecaver J.H."/>
            <person name="Moore B.S."/>
        </authorList>
    </citation>
    <scope>NUCLEOTIDE SEQUENCE [LARGE SCALE GENOMIC DNA]</scope>
    <source>
        <strain evidence="3 4">12B1</strain>
    </source>
</reference>
<dbReference type="InterPro" id="IPR016024">
    <property type="entry name" value="ARM-type_fold"/>
</dbReference>
<organism evidence="3 4">
    <name type="scientific">Prymnesium parvum</name>
    <name type="common">Toxic golden alga</name>
    <dbReference type="NCBI Taxonomy" id="97485"/>
    <lineage>
        <taxon>Eukaryota</taxon>
        <taxon>Haptista</taxon>
        <taxon>Haptophyta</taxon>
        <taxon>Prymnesiophyceae</taxon>
        <taxon>Prymnesiales</taxon>
        <taxon>Prymnesiaceae</taxon>
        <taxon>Prymnesium</taxon>
    </lineage>
</organism>